<name>A0A0C3KNT4_9AGAM</name>
<dbReference type="HOGENOM" id="CLU_043578_0_0_1"/>
<dbReference type="InterPro" id="IPR000772">
    <property type="entry name" value="Ricin_B_lectin"/>
</dbReference>
<dbReference type="InterPro" id="IPR038765">
    <property type="entry name" value="Papain-like_cys_pep_sf"/>
</dbReference>
<proteinExistence type="predicted"/>
<dbReference type="Pfam" id="PF14200">
    <property type="entry name" value="RicinB_lectin_2"/>
    <property type="match status" value="1"/>
</dbReference>
<accession>A0A0C3KNT4</accession>
<dbReference type="SUPFAM" id="SSF50370">
    <property type="entry name" value="Ricin B-like lectins"/>
    <property type="match status" value="1"/>
</dbReference>
<dbReference type="SUPFAM" id="SSF54001">
    <property type="entry name" value="Cysteine proteinases"/>
    <property type="match status" value="1"/>
</dbReference>
<feature type="domain" description="Ricin B lectin" evidence="1">
    <location>
        <begin position="20"/>
        <end position="97"/>
    </location>
</feature>
<dbReference type="AlphaFoldDB" id="A0A0C3KNT4"/>
<protein>
    <submittedName>
        <fullName evidence="3">Carbohydrate-binding module family 13 protein</fullName>
    </submittedName>
</protein>
<dbReference type="EMBL" id="KN823094">
    <property type="protein sequence ID" value="KIO23033.1"/>
    <property type="molecule type" value="Genomic_DNA"/>
</dbReference>
<evidence type="ECO:0000313" key="4">
    <source>
        <dbReference type="Proteomes" id="UP000054248"/>
    </source>
</evidence>
<dbReference type="Gene3D" id="3.30.460.70">
    <property type="match status" value="1"/>
</dbReference>
<dbReference type="Pfam" id="PF18021">
    <property type="entry name" value="Agglutinin_C"/>
    <property type="match status" value="1"/>
</dbReference>
<keyword evidence="4" id="KW-1185">Reference proteome</keyword>
<reference evidence="4" key="2">
    <citation type="submission" date="2015-01" db="EMBL/GenBank/DDBJ databases">
        <title>Evolutionary Origins and Diversification of the Mycorrhizal Mutualists.</title>
        <authorList>
            <consortium name="DOE Joint Genome Institute"/>
            <consortium name="Mycorrhizal Genomics Consortium"/>
            <person name="Kohler A."/>
            <person name="Kuo A."/>
            <person name="Nagy L.G."/>
            <person name="Floudas D."/>
            <person name="Copeland A."/>
            <person name="Barry K.W."/>
            <person name="Cichocki N."/>
            <person name="Veneault-Fourrey C."/>
            <person name="LaButti K."/>
            <person name="Lindquist E.A."/>
            <person name="Lipzen A."/>
            <person name="Lundell T."/>
            <person name="Morin E."/>
            <person name="Murat C."/>
            <person name="Riley R."/>
            <person name="Ohm R."/>
            <person name="Sun H."/>
            <person name="Tunlid A."/>
            <person name="Henrissat B."/>
            <person name="Grigoriev I.V."/>
            <person name="Hibbett D.S."/>
            <person name="Martin F."/>
        </authorList>
    </citation>
    <scope>NUCLEOTIDE SEQUENCE [LARGE SCALE GENOMIC DNA]</scope>
    <source>
        <strain evidence="4">MUT 4182</strain>
    </source>
</reference>
<evidence type="ECO:0000259" key="1">
    <source>
        <dbReference type="Pfam" id="PF14200"/>
    </source>
</evidence>
<dbReference type="InterPro" id="IPR040600">
    <property type="entry name" value="Agglutinin_C"/>
</dbReference>
<gene>
    <name evidence="3" type="ORF">M407DRAFT_27455</name>
</gene>
<dbReference type="Proteomes" id="UP000054248">
    <property type="component" value="Unassembled WGS sequence"/>
</dbReference>
<evidence type="ECO:0000259" key="2">
    <source>
        <dbReference type="Pfam" id="PF18021"/>
    </source>
</evidence>
<dbReference type="OrthoDB" id="3249735at2759"/>
<evidence type="ECO:0000313" key="3">
    <source>
        <dbReference type="EMBL" id="KIO23033.1"/>
    </source>
</evidence>
<dbReference type="InterPro" id="IPR035992">
    <property type="entry name" value="Ricin_B-like_lectins"/>
</dbReference>
<dbReference type="Gene3D" id="2.80.10.50">
    <property type="match status" value="1"/>
</dbReference>
<organism evidence="3 4">
    <name type="scientific">Tulasnella calospora MUT 4182</name>
    <dbReference type="NCBI Taxonomy" id="1051891"/>
    <lineage>
        <taxon>Eukaryota</taxon>
        <taxon>Fungi</taxon>
        <taxon>Dikarya</taxon>
        <taxon>Basidiomycota</taxon>
        <taxon>Agaricomycotina</taxon>
        <taxon>Agaricomycetes</taxon>
        <taxon>Cantharellales</taxon>
        <taxon>Tulasnellaceae</taxon>
        <taxon>Tulasnella</taxon>
    </lineage>
</organism>
<dbReference type="PROSITE" id="PS50231">
    <property type="entry name" value="RICIN_B_LECTIN"/>
    <property type="match status" value="1"/>
</dbReference>
<sequence length="310" mass="35387">MEIEGLSRSKGSDGQATQLREGLYFLVNKKSRTSLDVNAGNGVRVQGYEPNLDNNIGNQMWAITKERLNDTHTLINIQHGTYLDLQGGLRNNGSAVISSAWQLDNQSRSNQEWRIEEREPDYFVIQCSSTDSYLELPGGSPQNSTLATCSQAAEQMDHQLWSLDLISRSALDIKMMLKSWKPDIEPRLFLSHGDSVQYFVLPNQIRRDIWKGTGLLRQPLRPHFFDDDSFVTRMKDAVTYWARDRFQANIRGYSVLWGMIYGETRKGPRAYNWYLSPDLFSLVFFDAQSGKEYGLAALDSFGFEPTLALF</sequence>
<dbReference type="STRING" id="1051891.A0A0C3KNT4"/>
<reference evidence="3 4" key="1">
    <citation type="submission" date="2014-04" db="EMBL/GenBank/DDBJ databases">
        <authorList>
            <consortium name="DOE Joint Genome Institute"/>
            <person name="Kuo A."/>
            <person name="Girlanda M."/>
            <person name="Perotto S."/>
            <person name="Kohler A."/>
            <person name="Nagy L.G."/>
            <person name="Floudas D."/>
            <person name="Copeland A."/>
            <person name="Barry K.W."/>
            <person name="Cichocki N."/>
            <person name="Veneault-Fourrey C."/>
            <person name="LaButti K."/>
            <person name="Lindquist E.A."/>
            <person name="Lipzen A."/>
            <person name="Lundell T."/>
            <person name="Morin E."/>
            <person name="Murat C."/>
            <person name="Sun H."/>
            <person name="Tunlid A."/>
            <person name="Henrissat B."/>
            <person name="Grigoriev I.V."/>
            <person name="Hibbett D.S."/>
            <person name="Martin F."/>
            <person name="Nordberg H.P."/>
            <person name="Cantor M.N."/>
            <person name="Hua S.X."/>
        </authorList>
    </citation>
    <scope>NUCLEOTIDE SEQUENCE [LARGE SCALE GENOMIC DNA]</scope>
    <source>
        <strain evidence="3 4">MUT 4182</strain>
    </source>
</reference>
<feature type="domain" description="Agglutinin C-terminal" evidence="2">
    <location>
        <begin position="198"/>
        <end position="292"/>
    </location>
</feature>